<dbReference type="OrthoDB" id="9149244at2"/>
<accession>A0A4Q7LKX7</accession>
<keyword evidence="2" id="KW-0812">Transmembrane</keyword>
<feature type="transmembrane region" description="Helical" evidence="2">
    <location>
        <begin position="44"/>
        <end position="65"/>
    </location>
</feature>
<sequence>MNIALPALVVFLALLPGFIARSRIKRAERLSLDYSPFGQVATEAMVWAIVLHALWLGVAALLSAFDTLIGAEPPPGRPPLDAGVVLHLLAAHGPTQAEALDVVAQHAGRIAAYLASLIVFSYGGPTLLRHAVTRWRLDRRGARFSPWLRFSQAPWYYLLSGADFAEDEVPDFIAVSALVDVAGQPWLYKGILDDYDIQPDGQLDRLVLGQVIRRPLSADKGSADASDRPGWGRFYPVDGDCFVLRYAETITLNIEYIKLARAEEAEPRLPPPVLKPDDAFAPTQPVWS</sequence>
<dbReference type="RefSeq" id="WP_130482177.1">
    <property type="nucleotide sequence ID" value="NZ_SGWV01000009.1"/>
</dbReference>
<comment type="caution">
    <text evidence="3">The sequence shown here is derived from an EMBL/GenBank/DDBJ whole genome shotgun (WGS) entry which is preliminary data.</text>
</comment>
<evidence type="ECO:0000313" key="3">
    <source>
        <dbReference type="EMBL" id="RZS54862.1"/>
    </source>
</evidence>
<proteinExistence type="predicted"/>
<keyword evidence="4" id="KW-1185">Reference proteome</keyword>
<keyword evidence="2" id="KW-0472">Membrane</keyword>
<evidence type="ECO:0000313" key="4">
    <source>
        <dbReference type="Proteomes" id="UP000293433"/>
    </source>
</evidence>
<protein>
    <submittedName>
        <fullName evidence="3">Uncharacterized protein</fullName>
    </submittedName>
</protein>
<dbReference type="AlphaFoldDB" id="A0A4Q7LKX7"/>
<evidence type="ECO:0000256" key="1">
    <source>
        <dbReference type="SAM" id="MobiDB-lite"/>
    </source>
</evidence>
<keyword evidence="2" id="KW-1133">Transmembrane helix</keyword>
<gene>
    <name evidence="3" type="ORF">EV685_2347</name>
</gene>
<reference evidence="3 4" key="1">
    <citation type="submission" date="2019-02" db="EMBL/GenBank/DDBJ databases">
        <title>Genomic Encyclopedia of Type Strains, Phase IV (KMG-IV): sequencing the most valuable type-strain genomes for metagenomic binning, comparative biology and taxonomic classification.</title>
        <authorList>
            <person name="Goeker M."/>
        </authorList>
    </citation>
    <scope>NUCLEOTIDE SEQUENCE [LARGE SCALE GENOMIC DNA]</scope>
    <source>
        <strain evidence="3 4">DSM 10617</strain>
    </source>
</reference>
<dbReference type="EMBL" id="SGWV01000009">
    <property type="protein sequence ID" value="RZS54862.1"/>
    <property type="molecule type" value="Genomic_DNA"/>
</dbReference>
<name>A0A4Q7LKX7_9BURK</name>
<feature type="region of interest" description="Disordered" evidence="1">
    <location>
        <begin position="268"/>
        <end position="288"/>
    </location>
</feature>
<evidence type="ECO:0000256" key="2">
    <source>
        <dbReference type="SAM" id="Phobius"/>
    </source>
</evidence>
<dbReference type="Proteomes" id="UP000293433">
    <property type="component" value="Unassembled WGS sequence"/>
</dbReference>
<organism evidence="3 4">
    <name type="scientific">Sphaerotilus mobilis</name>
    <dbReference type="NCBI Taxonomy" id="47994"/>
    <lineage>
        <taxon>Bacteria</taxon>
        <taxon>Pseudomonadati</taxon>
        <taxon>Pseudomonadota</taxon>
        <taxon>Betaproteobacteria</taxon>
        <taxon>Burkholderiales</taxon>
        <taxon>Sphaerotilaceae</taxon>
        <taxon>Sphaerotilus</taxon>
    </lineage>
</organism>